<reference evidence="2" key="4">
    <citation type="journal article" date="2022" name="PLoS Pathog.">
        <title>Chromosome-level genome of Schistosoma haematobium underpins genome-wide explorations of molecular variation.</title>
        <authorList>
            <person name="Stroehlein A.J."/>
            <person name="Korhonen P.K."/>
            <person name="Lee V.V."/>
            <person name="Ralph S.A."/>
            <person name="Mentink-Kane M."/>
            <person name="You H."/>
            <person name="McManus D.P."/>
            <person name="Tchuente L.T."/>
            <person name="Stothard J.R."/>
            <person name="Kaur P."/>
            <person name="Dudchenko O."/>
            <person name="Aiden E.L."/>
            <person name="Yang B."/>
            <person name="Yang H."/>
            <person name="Emery A.M."/>
            <person name="Webster B.L."/>
            <person name="Brindley P.J."/>
            <person name="Rollinson D."/>
            <person name="Chang B.C.H."/>
            <person name="Gasser R.B."/>
            <person name="Young N.D."/>
        </authorList>
    </citation>
    <scope>NUCLEOTIDE SEQUENCE</scope>
</reference>
<gene>
    <name evidence="2" type="ORF">MS3_00001067</name>
    <name evidence="1" type="ORF">MS3_00002696</name>
</gene>
<evidence type="ECO:0000313" key="2">
    <source>
        <dbReference type="EMBL" id="KAH9589738.1"/>
    </source>
</evidence>
<dbReference type="EMBL" id="AMPZ03000002">
    <property type="protein sequence ID" value="KAH9589734.1"/>
    <property type="molecule type" value="Genomic_DNA"/>
</dbReference>
<sequence length="150" mass="17192">MLQFDEDVVIKSRLTLINILKEYMLKQLNPESNSKIIDLFNEKTDTFTTAIRNHFVLEEINKFFNKINSTQCSNVLLSGSTHSKYLITSNEIENHYGTNVSNESISGQISYDVIWDADDRNDSLISNESNDIIFYVACSHNVFVSNKDIV</sequence>
<keyword evidence="3" id="KW-1185">Reference proteome</keyword>
<proteinExistence type="predicted"/>
<reference evidence="2" key="2">
    <citation type="journal article" date="2019" name="Gigascience">
        <title>High-quality Schistosoma haematobium genome achieved by single-molecule and long-range sequencing.</title>
        <authorList>
            <person name="Stroehlein A.J."/>
            <person name="Korhonen P.K."/>
            <person name="Chong T.M."/>
            <person name="Lim Y.L."/>
            <person name="Chan K.G."/>
            <person name="Webster B."/>
            <person name="Rollinson D."/>
            <person name="Brindley P.J."/>
            <person name="Gasser R.B."/>
            <person name="Young N.D."/>
        </authorList>
    </citation>
    <scope>NUCLEOTIDE SEQUENCE</scope>
</reference>
<dbReference type="EMBL" id="AMPZ03000002">
    <property type="protein sequence ID" value="KAH9589738.1"/>
    <property type="molecule type" value="Genomic_DNA"/>
</dbReference>
<reference evidence="2" key="1">
    <citation type="journal article" date="2012" name="Nat. Genet.">
        <title>Whole-genome sequence of Schistosoma haematobium.</title>
        <authorList>
            <person name="Young N.D."/>
            <person name="Jex A.R."/>
            <person name="Li B."/>
            <person name="Liu S."/>
            <person name="Yang L."/>
            <person name="Xiong Z."/>
            <person name="Li Y."/>
            <person name="Cantacessi C."/>
            <person name="Hall R.S."/>
            <person name="Xu X."/>
            <person name="Chen F."/>
            <person name="Wu X."/>
            <person name="Zerlotini A."/>
            <person name="Oliveira G."/>
            <person name="Hofmann A."/>
            <person name="Zhang G."/>
            <person name="Fang X."/>
            <person name="Kang Y."/>
            <person name="Campbell B.E."/>
            <person name="Loukas A."/>
            <person name="Ranganathan S."/>
            <person name="Rollinson D."/>
            <person name="Rinaldi G."/>
            <person name="Brindley P.J."/>
            <person name="Yang H."/>
            <person name="Wang J."/>
            <person name="Wang J."/>
            <person name="Gasser R.B."/>
        </authorList>
    </citation>
    <scope>NUCLEOTIDE SEQUENCE</scope>
</reference>
<accession>A0A922LM80</accession>
<name>A0A922LM80_SCHHA</name>
<evidence type="ECO:0000313" key="3">
    <source>
        <dbReference type="Proteomes" id="UP000471633"/>
    </source>
</evidence>
<protein>
    <submittedName>
        <fullName evidence="2">Uncharacterized protein</fullName>
    </submittedName>
</protein>
<organism evidence="2 3">
    <name type="scientific">Schistosoma haematobium</name>
    <name type="common">Blood fluke</name>
    <dbReference type="NCBI Taxonomy" id="6185"/>
    <lineage>
        <taxon>Eukaryota</taxon>
        <taxon>Metazoa</taxon>
        <taxon>Spiralia</taxon>
        <taxon>Lophotrochozoa</taxon>
        <taxon>Platyhelminthes</taxon>
        <taxon>Trematoda</taxon>
        <taxon>Digenea</taxon>
        <taxon>Strigeidida</taxon>
        <taxon>Schistosomatoidea</taxon>
        <taxon>Schistosomatidae</taxon>
        <taxon>Schistosoma</taxon>
    </lineage>
</organism>
<reference evidence="2" key="3">
    <citation type="submission" date="2021-06" db="EMBL/GenBank/DDBJ databases">
        <title>Chromosome-level genome assembly for S. haematobium.</title>
        <authorList>
            <person name="Stroehlein A.J."/>
        </authorList>
    </citation>
    <scope>NUCLEOTIDE SEQUENCE</scope>
</reference>
<dbReference type="KEGG" id="shx:MS3_00001067"/>
<evidence type="ECO:0000313" key="1">
    <source>
        <dbReference type="EMBL" id="KAH9589734.1"/>
    </source>
</evidence>
<comment type="caution">
    <text evidence="2">The sequence shown here is derived from an EMBL/GenBank/DDBJ whole genome shotgun (WGS) entry which is preliminary data.</text>
</comment>
<dbReference type="AlphaFoldDB" id="A0A922LM80"/>
<dbReference type="GeneID" id="75576625"/>
<dbReference type="CTD" id="75576625"/>
<dbReference type="RefSeq" id="XP_051070285.1">
    <property type="nucleotide sequence ID" value="XM_051208579.1"/>
</dbReference>
<dbReference type="Proteomes" id="UP000471633">
    <property type="component" value="Unassembled WGS sequence"/>
</dbReference>